<keyword evidence="3" id="KW-1185">Reference proteome</keyword>
<dbReference type="PANTHER" id="PTHR21505:SF8">
    <property type="entry name" value="DPT-YFP REPRESSOR BY OVEREXPRESSION, ISOFORM D-RELATED"/>
    <property type="match status" value="1"/>
</dbReference>
<evidence type="ECO:0000259" key="2">
    <source>
        <dbReference type="Pfam" id="PF10545"/>
    </source>
</evidence>
<dbReference type="InterPro" id="IPR006578">
    <property type="entry name" value="MADF-dom"/>
</dbReference>
<sequence length="430" mass="50367">MTFIWNENLTVKLLALYGRYELLRCPFHPKFRDHFYRYKSYKQIVESMKVPDLTVCECVKRIAFLRRQYCHELSKINISIYNGEFYKPKISWFEMLHELFFPLTQYCDCLEDPDQTLTYLTDDDEDEDEDEDEDDDDPWIQNYDVDENNDSAIDCGCLSLRSCDTNVDHFIKYDMDPILLCNPYKSHQRQNAHQMKPRKYSKVSNERLHLERGLQTDIKRKKVSTKTSTSGHKKMSTQAEAKVLAHDKSTEYTKCKNHSKWSQTRVKHANNGNDVCEYSVTEHEAQTDNKTVENFVNDVDVPNRKQDAKCYVGTTRDDAHSCVNNRNKIYDKYELFGKSVANQLKNLDFESAMNLEKRIKKMMSAEKLFEAEQDFKDTYCKHVCNCDCSHSCIKCIKYKEKKMCSCGLPTNECLPPILGAASNSYTFCCN</sequence>
<name>A0AAJ7R9G0_CEPCN</name>
<feature type="region of interest" description="Disordered" evidence="1">
    <location>
        <begin position="219"/>
        <end position="239"/>
    </location>
</feature>
<dbReference type="AlphaFoldDB" id="A0AAJ7R9G0"/>
<evidence type="ECO:0000256" key="1">
    <source>
        <dbReference type="SAM" id="MobiDB-lite"/>
    </source>
</evidence>
<evidence type="ECO:0000313" key="4">
    <source>
        <dbReference type="RefSeq" id="XP_024936743.1"/>
    </source>
</evidence>
<gene>
    <name evidence="4" type="primary">LOC112493791</name>
</gene>
<feature type="compositionally biased region" description="Acidic residues" evidence="1">
    <location>
        <begin position="121"/>
        <end position="147"/>
    </location>
</feature>
<reference evidence="4" key="1">
    <citation type="submission" date="2025-08" db="UniProtKB">
        <authorList>
            <consortium name="RefSeq"/>
        </authorList>
    </citation>
    <scope>IDENTIFICATION</scope>
</reference>
<dbReference type="Pfam" id="PF10545">
    <property type="entry name" value="MADF_DNA_bdg"/>
    <property type="match status" value="1"/>
</dbReference>
<evidence type="ECO:0000313" key="3">
    <source>
        <dbReference type="Proteomes" id="UP000694920"/>
    </source>
</evidence>
<dbReference type="GeneID" id="112493791"/>
<dbReference type="Proteomes" id="UP000694920">
    <property type="component" value="Unplaced"/>
</dbReference>
<dbReference type="KEGG" id="ccin:112493791"/>
<proteinExistence type="predicted"/>
<dbReference type="PANTHER" id="PTHR21505">
    <property type="entry name" value="MADF DOMAIN-CONTAINING PROTEIN-RELATED"/>
    <property type="match status" value="1"/>
</dbReference>
<organism evidence="3 4">
    <name type="scientific">Cephus cinctus</name>
    <name type="common">Wheat stem sawfly</name>
    <dbReference type="NCBI Taxonomy" id="211228"/>
    <lineage>
        <taxon>Eukaryota</taxon>
        <taxon>Metazoa</taxon>
        <taxon>Ecdysozoa</taxon>
        <taxon>Arthropoda</taxon>
        <taxon>Hexapoda</taxon>
        <taxon>Insecta</taxon>
        <taxon>Pterygota</taxon>
        <taxon>Neoptera</taxon>
        <taxon>Endopterygota</taxon>
        <taxon>Hymenoptera</taxon>
        <taxon>Cephoidea</taxon>
        <taxon>Cephidae</taxon>
        <taxon>Cephus</taxon>
    </lineage>
</organism>
<dbReference type="RefSeq" id="XP_024936743.1">
    <property type="nucleotide sequence ID" value="XM_025080975.1"/>
</dbReference>
<protein>
    <submittedName>
        <fullName evidence="4">Uncharacterized protein LOC112493791</fullName>
    </submittedName>
</protein>
<feature type="region of interest" description="Disordered" evidence="1">
    <location>
        <begin position="120"/>
        <end position="147"/>
    </location>
</feature>
<feature type="domain" description="MADF" evidence="2">
    <location>
        <begin position="14"/>
        <end position="97"/>
    </location>
</feature>
<accession>A0AAJ7R9G0</accession>